<reference evidence="9 10" key="1">
    <citation type="submission" date="2020-05" db="EMBL/GenBank/DDBJ databases">
        <title>Nakamurella sp. DB0629 isolated from air conditioner.</title>
        <authorList>
            <person name="Kim D.H."/>
            <person name="Kim D.-U."/>
        </authorList>
    </citation>
    <scope>NUCLEOTIDE SEQUENCE [LARGE SCALE GENOMIC DNA]</scope>
    <source>
        <strain evidence="9 10">DB0629</strain>
    </source>
</reference>
<dbReference type="InterPro" id="IPR002676">
    <property type="entry name" value="RimM_N"/>
</dbReference>
<keyword evidence="10" id="KW-1185">Reference proteome</keyword>
<protein>
    <recommendedName>
        <fullName evidence="5">Ribosome maturation factor RimM</fullName>
    </recommendedName>
</protein>
<comment type="domain">
    <text evidence="5">The PRC barrel domain binds ribosomal protein uS19.</text>
</comment>
<proteinExistence type="inferred from homology"/>
<keyword evidence="2 5" id="KW-0690">Ribosome biogenesis</keyword>
<dbReference type="GO" id="GO:0005737">
    <property type="term" value="C:cytoplasm"/>
    <property type="evidence" value="ECO:0007669"/>
    <property type="project" value="UniProtKB-SubCell"/>
</dbReference>
<dbReference type="NCBIfam" id="TIGR02273">
    <property type="entry name" value="16S_RimM"/>
    <property type="match status" value="1"/>
</dbReference>
<sequence>MAEVLVGRIGRPHGIRGEVTVEVRTDDPQARFAAGSVLFTDPAAAGPLRVEGSRMSGQIRLVAFAGVSDRDGAEALRGLRLLVDTDDLPQSQDPDEYYDHQLIGLTVRDRSGAVLGEITDVLHPPAAPVLQVGTEAGEVLVPFVAAIVPEVDVAGGFCVVDPPEGMFSPQADPDDAPDAADPG</sequence>
<name>A0A849A0M2_9ACTN</name>
<dbReference type="InterPro" id="IPR056792">
    <property type="entry name" value="PRC_RimM"/>
</dbReference>
<feature type="domain" description="Ribosome maturation factor RimM PRC barrel" evidence="8">
    <location>
        <begin position="100"/>
        <end position="166"/>
    </location>
</feature>
<evidence type="ECO:0000313" key="9">
    <source>
        <dbReference type="EMBL" id="NNG34594.1"/>
    </source>
</evidence>
<dbReference type="InterPro" id="IPR011961">
    <property type="entry name" value="RimM"/>
</dbReference>
<feature type="domain" description="RimM N-terminal" evidence="7">
    <location>
        <begin position="6"/>
        <end position="86"/>
    </location>
</feature>
<dbReference type="Pfam" id="PF24986">
    <property type="entry name" value="PRC_RimM"/>
    <property type="match status" value="1"/>
</dbReference>
<dbReference type="RefSeq" id="WP_171198204.1">
    <property type="nucleotide sequence ID" value="NZ_JABEND010000001.1"/>
</dbReference>
<dbReference type="Gene3D" id="2.30.30.240">
    <property type="entry name" value="PRC-barrel domain"/>
    <property type="match status" value="1"/>
</dbReference>
<accession>A0A849A0M2</accession>
<dbReference type="InterPro" id="IPR036976">
    <property type="entry name" value="RimM_N_sf"/>
</dbReference>
<keyword evidence="3 5" id="KW-0698">rRNA processing</keyword>
<dbReference type="GO" id="GO:0006364">
    <property type="term" value="P:rRNA processing"/>
    <property type="evidence" value="ECO:0007669"/>
    <property type="project" value="UniProtKB-UniRule"/>
</dbReference>
<dbReference type="AlphaFoldDB" id="A0A849A0M2"/>
<dbReference type="HAMAP" id="MF_00014">
    <property type="entry name" value="Ribosome_mat_RimM"/>
    <property type="match status" value="1"/>
</dbReference>
<dbReference type="PANTHER" id="PTHR33692:SF1">
    <property type="entry name" value="RIBOSOME MATURATION FACTOR RIMM"/>
    <property type="match status" value="1"/>
</dbReference>
<dbReference type="PANTHER" id="PTHR33692">
    <property type="entry name" value="RIBOSOME MATURATION FACTOR RIMM"/>
    <property type="match status" value="1"/>
</dbReference>
<gene>
    <name evidence="5 9" type="primary">rimM</name>
    <name evidence="9" type="ORF">HKD39_02430</name>
</gene>
<comment type="subunit">
    <text evidence="5">Binds ribosomal protein uS19.</text>
</comment>
<dbReference type="GO" id="GO:0005840">
    <property type="term" value="C:ribosome"/>
    <property type="evidence" value="ECO:0007669"/>
    <property type="project" value="InterPro"/>
</dbReference>
<evidence type="ECO:0000259" key="7">
    <source>
        <dbReference type="Pfam" id="PF01782"/>
    </source>
</evidence>
<organism evidence="9 10">
    <name type="scientific">Nakamurella aerolata</name>
    <dbReference type="NCBI Taxonomy" id="1656892"/>
    <lineage>
        <taxon>Bacteria</taxon>
        <taxon>Bacillati</taxon>
        <taxon>Actinomycetota</taxon>
        <taxon>Actinomycetes</taxon>
        <taxon>Nakamurellales</taxon>
        <taxon>Nakamurellaceae</taxon>
        <taxon>Nakamurella</taxon>
    </lineage>
</organism>
<dbReference type="Pfam" id="PF01782">
    <property type="entry name" value="RimM"/>
    <property type="match status" value="1"/>
</dbReference>
<feature type="compositionally biased region" description="Acidic residues" evidence="6">
    <location>
        <begin position="172"/>
        <end position="183"/>
    </location>
</feature>
<keyword evidence="1 5" id="KW-0963">Cytoplasm</keyword>
<evidence type="ECO:0000256" key="4">
    <source>
        <dbReference type="ARBA" id="ARBA00023186"/>
    </source>
</evidence>
<evidence type="ECO:0000256" key="3">
    <source>
        <dbReference type="ARBA" id="ARBA00022552"/>
    </source>
</evidence>
<evidence type="ECO:0000313" key="10">
    <source>
        <dbReference type="Proteomes" id="UP000562984"/>
    </source>
</evidence>
<dbReference type="Gene3D" id="2.40.30.60">
    <property type="entry name" value="RimM"/>
    <property type="match status" value="1"/>
</dbReference>
<comment type="function">
    <text evidence="5">An accessory protein needed during the final step in the assembly of 30S ribosomal subunit, possibly for assembly of the head region. Essential for efficient processing of 16S rRNA. May be needed both before and after RbfA during the maturation of 16S rRNA. It has affinity for free ribosomal 30S subunits but not for 70S ribosomes.</text>
</comment>
<comment type="subcellular location">
    <subcellularLocation>
        <location evidence="5">Cytoplasm</location>
    </subcellularLocation>
</comment>
<dbReference type="EMBL" id="JABEND010000001">
    <property type="protein sequence ID" value="NNG34594.1"/>
    <property type="molecule type" value="Genomic_DNA"/>
</dbReference>
<feature type="region of interest" description="Disordered" evidence="6">
    <location>
        <begin position="164"/>
        <end position="183"/>
    </location>
</feature>
<comment type="caution">
    <text evidence="9">The sequence shown here is derived from an EMBL/GenBank/DDBJ whole genome shotgun (WGS) entry which is preliminary data.</text>
</comment>
<dbReference type="InterPro" id="IPR009000">
    <property type="entry name" value="Transl_B-barrel_sf"/>
</dbReference>
<dbReference type="GO" id="GO:0042274">
    <property type="term" value="P:ribosomal small subunit biogenesis"/>
    <property type="evidence" value="ECO:0007669"/>
    <property type="project" value="UniProtKB-UniRule"/>
</dbReference>
<dbReference type="SUPFAM" id="SSF50447">
    <property type="entry name" value="Translation proteins"/>
    <property type="match status" value="1"/>
</dbReference>
<dbReference type="SUPFAM" id="SSF50346">
    <property type="entry name" value="PRC-barrel domain"/>
    <property type="match status" value="1"/>
</dbReference>
<evidence type="ECO:0000256" key="1">
    <source>
        <dbReference type="ARBA" id="ARBA00022490"/>
    </source>
</evidence>
<dbReference type="GO" id="GO:0043022">
    <property type="term" value="F:ribosome binding"/>
    <property type="evidence" value="ECO:0007669"/>
    <property type="project" value="InterPro"/>
</dbReference>
<dbReference type="InterPro" id="IPR011033">
    <property type="entry name" value="PRC_barrel-like_sf"/>
</dbReference>
<dbReference type="Proteomes" id="UP000562984">
    <property type="component" value="Unassembled WGS sequence"/>
</dbReference>
<comment type="similarity">
    <text evidence="5">Belongs to the RimM family.</text>
</comment>
<keyword evidence="4 5" id="KW-0143">Chaperone</keyword>
<evidence type="ECO:0000256" key="2">
    <source>
        <dbReference type="ARBA" id="ARBA00022517"/>
    </source>
</evidence>
<evidence type="ECO:0000256" key="6">
    <source>
        <dbReference type="SAM" id="MobiDB-lite"/>
    </source>
</evidence>
<evidence type="ECO:0000256" key="5">
    <source>
        <dbReference type="HAMAP-Rule" id="MF_00014"/>
    </source>
</evidence>
<evidence type="ECO:0000259" key="8">
    <source>
        <dbReference type="Pfam" id="PF24986"/>
    </source>
</evidence>